<dbReference type="InterPro" id="IPR008000">
    <property type="entry name" value="Rham/fucose_mutarotase"/>
</dbReference>
<dbReference type="GO" id="GO:0016857">
    <property type="term" value="F:racemase and epimerase activity, acting on carbohydrates and derivatives"/>
    <property type="evidence" value="ECO:0007669"/>
    <property type="project" value="InterPro"/>
</dbReference>
<dbReference type="OrthoDB" id="9799608at2"/>
<sequence>MKNTRRFGGVIKVKPEKYPYYAQLHANPWPEINAMITSCNISNYSIYFKDGYLFSYFEYQGENYQEDMQKMAADPATQAWWEECIPCLTPLDSRAEGELWATMDEVYHLD</sequence>
<name>A0A4R3YN79_9GAMM</name>
<dbReference type="Pfam" id="PF05336">
    <property type="entry name" value="rhaM"/>
    <property type="match status" value="1"/>
</dbReference>
<protein>
    <submittedName>
        <fullName evidence="1">L-rhamnose mutarotase</fullName>
    </submittedName>
</protein>
<dbReference type="SUPFAM" id="SSF54909">
    <property type="entry name" value="Dimeric alpha+beta barrel"/>
    <property type="match status" value="1"/>
</dbReference>
<dbReference type="EMBL" id="SMCR01000007">
    <property type="protein sequence ID" value="TCV94285.1"/>
    <property type="molecule type" value="Genomic_DNA"/>
</dbReference>
<reference evidence="1 2" key="1">
    <citation type="submission" date="2019-03" db="EMBL/GenBank/DDBJ databases">
        <title>Genomic Encyclopedia of Type Strains, Phase IV (KMG-IV): sequencing the most valuable type-strain genomes for metagenomic binning, comparative biology and taxonomic classification.</title>
        <authorList>
            <person name="Goeker M."/>
        </authorList>
    </citation>
    <scope>NUCLEOTIDE SEQUENCE [LARGE SCALE GENOMIC DNA]</scope>
    <source>
        <strain evidence="1 2">DSM 19580</strain>
    </source>
</reference>
<dbReference type="RefSeq" id="WP_131865987.1">
    <property type="nucleotide sequence ID" value="NZ_SMCR01000007.1"/>
</dbReference>
<dbReference type="Gene3D" id="3.30.70.100">
    <property type="match status" value="1"/>
</dbReference>
<dbReference type="InterPro" id="IPR011008">
    <property type="entry name" value="Dimeric_a/b-barrel"/>
</dbReference>
<dbReference type="Proteomes" id="UP000295719">
    <property type="component" value="Unassembled WGS sequence"/>
</dbReference>
<evidence type="ECO:0000313" key="2">
    <source>
        <dbReference type="Proteomes" id="UP000295719"/>
    </source>
</evidence>
<dbReference type="PANTHER" id="PTHR34389:SF2">
    <property type="entry name" value="L-RHAMNOSE MUTAROTASE"/>
    <property type="match status" value="1"/>
</dbReference>
<evidence type="ECO:0000313" key="1">
    <source>
        <dbReference type="EMBL" id="TCV94285.1"/>
    </source>
</evidence>
<dbReference type="AlphaFoldDB" id="A0A4R3YN79"/>
<organism evidence="1 2">
    <name type="scientific">Biostraticola tofi</name>
    <dbReference type="NCBI Taxonomy" id="466109"/>
    <lineage>
        <taxon>Bacteria</taxon>
        <taxon>Pseudomonadati</taxon>
        <taxon>Pseudomonadota</taxon>
        <taxon>Gammaproteobacteria</taxon>
        <taxon>Enterobacterales</taxon>
        <taxon>Bruguierivoracaceae</taxon>
        <taxon>Biostraticola</taxon>
    </lineage>
</organism>
<comment type="caution">
    <text evidence="1">The sequence shown here is derived from an EMBL/GenBank/DDBJ whole genome shotgun (WGS) entry which is preliminary data.</text>
</comment>
<keyword evidence="2" id="KW-1185">Reference proteome</keyword>
<dbReference type="PANTHER" id="PTHR34389">
    <property type="entry name" value="L-RHAMNOSE MUTAROTASE"/>
    <property type="match status" value="1"/>
</dbReference>
<accession>A0A4R3YN79</accession>
<gene>
    <name evidence="1" type="ORF">EDC52_10725</name>
</gene>
<proteinExistence type="predicted"/>